<feature type="compositionally biased region" description="Polar residues" evidence="18">
    <location>
        <begin position="20"/>
        <end position="31"/>
    </location>
</feature>
<keyword evidence="5 17" id="KW-0768">Sushi</keyword>
<evidence type="ECO:0000256" key="10">
    <source>
        <dbReference type="ARBA" id="ARBA00023157"/>
    </source>
</evidence>
<dbReference type="Proteomes" id="UP000233160">
    <property type="component" value="Unassembled WGS sequence"/>
</dbReference>
<evidence type="ECO:0000259" key="20">
    <source>
        <dbReference type="PROSITE" id="PS50923"/>
    </source>
</evidence>
<dbReference type="AlphaFoldDB" id="A0A2K6GZF9"/>
<comment type="subunit">
    <text evidence="15">The interleukin-15 receptor IL15R is a heterotrimer of IL15RA, IL2RB and IL2RG. IL15RA also self-associates. Interacts with SYK.</text>
</comment>
<keyword evidence="11" id="KW-0675">Receptor</keyword>
<feature type="compositionally biased region" description="Polar residues" evidence="18">
    <location>
        <begin position="210"/>
        <end position="226"/>
    </location>
</feature>
<reference evidence="21" key="1">
    <citation type="submission" date="2025-08" db="UniProtKB">
        <authorList>
            <consortium name="Ensembl"/>
        </authorList>
    </citation>
    <scope>IDENTIFICATION</scope>
</reference>
<feature type="region of interest" description="Disordered" evidence="18">
    <location>
        <begin position="182"/>
        <end position="277"/>
    </location>
</feature>
<keyword evidence="7" id="KW-0732">Signal</keyword>
<evidence type="ECO:0000256" key="11">
    <source>
        <dbReference type="ARBA" id="ARBA00023170"/>
    </source>
</evidence>
<dbReference type="CDD" id="cd00033">
    <property type="entry name" value="CCP"/>
    <property type="match status" value="1"/>
</dbReference>
<evidence type="ECO:0000256" key="5">
    <source>
        <dbReference type="ARBA" id="ARBA00022659"/>
    </source>
</evidence>
<name>A0A2K6GZF9_PROCO</name>
<evidence type="ECO:0000256" key="1">
    <source>
        <dbReference type="ARBA" id="ARBA00004239"/>
    </source>
</evidence>
<reference evidence="21" key="2">
    <citation type="submission" date="2025-09" db="UniProtKB">
        <authorList>
            <consortium name="Ensembl"/>
        </authorList>
    </citation>
    <scope>IDENTIFICATION</scope>
</reference>
<keyword evidence="13" id="KW-0539">Nucleus</keyword>
<evidence type="ECO:0000256" key="14">
    <source>
        <dbReference type="ARBA" id="ARBA00046292"/>
    </source>
</evidence>
<evidence type="ECO:0000256" key="19">
    <source>
        <dbReference type="SAM" id="Phobius"/>
    </source>
</evidence>
<evidence type="ECO:0000313" key="21">
    <source>
        <dbReference type="Ensembl" id="ENSPCOP00000031618.1"/>
    </source>
</evidence>
<evidence type="ECO:0000256" key="6">
    <source>
        <dbReference type="ARBA" id="ARBA00022692"/>
    </source>
</evidence>
<evidence type="ECO:0000313" key="22">
    <source>
        <dbReference type="Proteomes" id="UP000233160"/>
    </source>
</evidence>
<feature type="compositionally biased region" description="Basic and acidic residues" evidence="18">
    <location>
        <begin position="1"/>
        <end position="10"/>
    </location>
</feature>
<evidence type="ECO:0000256" key="13">
    <source>
        <dbReference type="ARBA" id="ARBA00023242"/>
    </source>
</evidence>
<evidence type="ECO:0000256" key="18">
    <source>
        <dbReference type="SAM" id="MobiDB-lite"/>
    </source>
</evidence>
<dbReference type="GO" id="GO:0005576">
    <property type="term" value="C:extracellular region"/>
    <property type="evidence" value="ECO:0007669"/>
    <property type="project" value="UniProtKB-SubCell"/>
</dbReference>
<keyword evidence="10" id="KW-1015">Disulfide bond</keyword>
<dbReference type="GO" id="GO:0031965">
    <property type="term" value="C:nuclear membrane"/>
    <property type="evidence" value="ECO:0007669"/>
    <property type="project" value="UniProtKB-SubCell"/>
</dbReference>
<dbReference type="GO" id="GO:0005886">
    <property type="term" value="C:plasma membrane"/>
    <property type="evidence" value="ECO:0007669"/>
    <property type="project" value="UniProtKB-ARBA"/>
</dbReference>
<organism evidence="21 22">
    <name type="scientific">Propithecus coquereli</name>
    <name type="common">Coquerel's sifaka</name>
    <name type="synonym">Propithecus verreauxi coquereli</name>
    <dbReference type="NCBI Taxonomy" id="379532"/>
    <lineage>
        <taxon>Eukaryota</taxon>
        <taxon>Metazoa</taxon>
        <taxon>Chordata</taxon>
        <taxon>Craniata</taxon>
        <taxon>Vertebrata</taxon>
        <taxon>Euteleostomi</taxon>
        <taxon>Mammalia</taxon>
        <taxon>Eutheria</taxon>
        <taxon>Euarchontoglires</taxon>
        <taxon>Primates</taxon>
        <taxon>Strepsirrhini</taxon>
        <taxon>Lemuriformes</taxon>
        <taxon>Indriidae</taxon>
        <taxon>Propithecus</taxon>
    </lineage>
</organism>
<feature type="domain" description="Sushi" evidence="20">
    <location>
        <begin position="118"/>
        <end position="182"/>
    </location>
</feature>
<comment type="subcellular location">
    <subcellularLocation>
        <location evidence="2">Cell surface</location>
    </subcellularLocation>
    <subcellularLocation>
        <location evidence="14">Nucleus membrane</location>
        <topology evidence="14">Single-pass type I membrane protein</topology>
    </subcellularLocation>
    <subcellularLocation>
        <location evidence="1">Secreted</location>
        <location evidence="1">Extracellular space</location>
    </subcellularLocation>
</comment>
<keyword evidence="3" id="KW-0964">Secreted</keyword>
<accession>A0A2K6GZF9</accession>
<dbReference type="PROSITE" id="PS50923">
    <property type="entry name" value="SUSHI"/>
    <property type="match status" value="1"/>
</dbReference>
<dbReference type="Ensembl" id="ENSPCOT00000042576.1">
    <property type="protein sequence ID" value="ENSPCOP00000031618.1"/>
    <property type="gene ID" value="ENSPCOG00000028585.1"/>
</dbReference>
<comment type="caution">
    <text evidence="17">Lacks conserved residue(s) required for the propagation of feature annotation.</text>
</comment>
<dbReference type="STRING" id="379532.ENSPCOP00000031618"/>
<dbReference type="InterPro" id="IPR042372">
    <property type="entry name" value="IL15RA"/>
</dbReference>
<dbReference type="Gene3D" id="2.20.28.230">
    <property type="match status" value="1"/>
</dbReference>
<dbReference type="PANTHER" id="PTHR15060:SF0">
    <property type="entry name" value="INTERLEUKIN-15 RECEPTOR SUBUNIT ALPHA"/>
    <property type="match status" value="1"/>
</dbReference>
<dbReference type="SMART" id="SM00032">
    <property type="entry name" value="CCP"/>
    <property type="match status" value="1"/>
</dbReference>
<feature type="region of interest" description="Disordered" evidence="18">
    <location>
        <begin position="1"/>
        <end position="50"/>
    </location>
</feature>
<dbReference type="InterPro" id="IPR000436">
    <property type="entry name" value="Sushi_SCR_CCP_dom"/>
</dbReference>
<evidence type="ECO:0000256" key="3">
    <source>
        <dbReference type="ARBA" id="ARBA00022525"/>
    </source>
</evidence>
<keyword evidence="6 19" id="KW-0812">Transmembrane</keyword>
<feature type="transmembrane region" description="Helical" evidence="19">
    <location>
        <begin position="279"/>
        <end position="303"/>
    </location>
</feature>
<protein>
    <recommendedName>
        <fullName evidence="16">Interleukin-15 receptor subunit alpha</fullName>
    </recommendedName>
</protein>
<keyword evidence="12" id="KW-0325">Glycoprotein</keyword>
<evidence type="ECO:0000256" key="7">
    <source>
        <dbReference type="ARBA" id="ARBA00022729"/>
    </source>
</evidence>
<keyword evidence="22" id="KW-1185">Reference proteome</keyword>
<evidence type="ECO:0000256" key="15">
    <source>
        <dbReference type="ARBA" id="ARBA00062744"/>
    </source>
</evidence>
<dbReference type="GO" id="GO:0009986">
    <property type="term" value="C:cell surface"/>
    <property type="evidence" value="ECO:0007669"/>
    <property type="project" value="UniProtKB-SubCell"/>
</dbReference>
<evidence type="ECO:0000256" key="12">
    <source>
        <dbReference type="ARBA" id="ARBA00023180"/>
    </source>
</evidence>
<feature type="region of interest" description="Disordered" evidence="18">
    <location>
        <begin position="312"/>
        <end position="339"/>
    </location>
</feature>
<dbReference type="GO" id="GO:0031410">
    <property type="term" value="C:cytoplasmic vesicle"/>
    <property type="evidence" value="ECO:0007669"/>
    <property type="project" value="UniProtKB-ARBA"/>
</dbReference>
<keyword evidence="4" id="KW-0597">Phosphoprotein</keyword>
<evidence type="ECO:0000256" key="9">
    <source>
        <dbReference type="ARBA" id="ARBA00023136"/>
    </source>
</evidence>
<evidence type="ECO:0000256" key="17">
    <source>
        <dbReference type="PROSITE-ProRule" id="PRU00302"/>
    </source>
</evidence>
<dbReference type="GeneTree" id="ENSGT00390000000121"/>
<feature type="compositionally biased region" description="Low complexity" evidence="18">
    <location>
        <begin position="254"/>
        <end position="270"/>
    </location>
</feature>
<keyword evidence="8 19" id="KW-1133">Transmembrane helix</keyword>
<dbReference type="PANTHER" id="PTHR15060">
    <property type="entry name" value="INTERLEUKIN-15 RECEPTOR SUBUNIT ALPHA"/>
    <property type="match status" value="1"/>
</dbReference>
<evidence type="ECO:0000256" key="16">
    <source>
        <dbReference type="ARBA" id="ARBA00069591"/>
    </source>
</evidence>
<dbReference type="GO" id="GO:0042010">
    <property type="term" value="F:interleukin-15 receptor activity"/>
    <property type="evidence" value="ECO:0007669"/>
    <property type="project" value="InterPro"/>
</dbReference>
<evidence type="ECO:0000256" key="2">
    <source>
        <dbReference type="ARBA" id="ARBA00004241"/>
    </source>
</evidence>
<dbReference type="Pfam" id="PF00084">
    <property type="entry name" value="Sushi"/>
    <property type="match status" value="1"/>
</dbReference>
<keyword evidence="9 19" id="KW-0472">Membrane</keyword>
<dbReference type="FunFam" id="2.20.28.230:FF:000001">
    <property type="entry name" value="Interleukin 15 receptor subunit alpha"/>
    <property type="match status" value="1"/>
</dbReference>
<dbReference type="InterPro" id="IPR035976">
    <property type="entry name" value="Sushi/SCR/CCP_sf"/>
</dbReference>
<dbReference type="SUPFAM" id="SSF57535">
    <property type="entry name" value="Complement control module/SCR domain"/>
    <property type="match status" value="1"/>
</dbReference>
<proteinExistence type="predicted"/>
<evidence type="ECO:0000256" key="8">
    <source>
        <dbReference type="ARBA" id="ARBA00022989"/>
    </source>
</evidence>
<sequence>GVKMGREITEQRTPGHGVVSRQTNRSMASNGKSRHNKHTHTWSYTNTTGGLPLLEEGRRFSRTKAAKDTRERLAPSLQGRSKITESSNLHQTRLRLRTMDNCPHPHPHQANRRQVPSITCPTPTSVEHADIRVKSYSVNSRERYVCNSGFKRKAGTSSLTECVLNKTTNTAHWTTPNLECIRDPSLTHQRPVPFSTATPARVAPQPESPSPSGKASSPRSDTTVATETAIAPRSPSKAPSAGPTGPGRRESSRAPSQTTAGTSAGAPSASHQPPGQHSLAPLTISTAAVLLCVLSGALLACCLKSRRTSRPNNIEMETMEAQPMTSSREEDTETSPHHL</sequence>
<evidence type="ECO:0000256" key="4">
    <source>
        <dbReference type="ARBA" id="ARBA00022553"/>
    </source>
</evidence>